<dbReference type="EMBL" id="CM043806">
    <property type="protein sequence ID" value="KAI4813202.1"/>
    <property type="molecule type" value="Genomic_DNA"/>
</dbReference>
<sequence>MEDRHACTSGASRCADLEKMSSLERISFLQEKLQDIRNHYLSLKSEVASIDRRRKRMKKKERESTVAASSSSSSSSSPSSSSLTAAVMLTLADPPVSSSSSSSQNSGVSVECR</sequence>
<comment type="caution">
    <text evidence="1">The sequence shown here is derived from an EMBL/GenBank/DDBJ whole genome shotgun (WGS) entry which is preliminary data.</text>
</comment>
<organism evidence="1 2">
    <name type="scientific">Chaenocephalus aceratus</name>
    <name type="common">Blackfin icefish</name>
    <name type="synonym">Chaenichthys aceratus</name>
    <dbReference type="NCBI Taxonomy" id="36190"/>
    <lineage>
        <taxon>Eukaryota</taxon>
        <taxon>Metazoa</taxon>
        <taxon>Chordata</taxon>
        <taxon>Craniata</taxon>
        <taxon>Vertebrata</taxon>
        <taxon>Euteleostomi</taxon>
        <taxon>Actinopterygii</taxon>
        <taxon>Neopterygii</taxon>
        <taxon>Teleostei</taxon>
        <taxon>Neoteleostei</taxon>
        <taxon>Acanthomorphata</taxon>
        <taxon>Eupercaria</taxon>
        <taxon>Perciformes</taxon>
        <taxon>Notothenioidei</taxon>
        <taxon>Channichthyidae</taxon>
        <taxon>Chaenocephalus</taxon>
    </lineage>
</organism>
<proteinExistence type="predicted"/>
<gene>
    <name evidence="1" type="ORF">KUCAC02_024545</name>
</gene>
<reference evidence="1" key="1">
    <citation type="submission" date="2022-05" db="EMBL/GenBank/DDBJ databases">
        <title>Chromosome-level genome of Chaenocephalus aceratus.</title>
        <authorList>
            <person name="Park H."/>
        </authorList>
    </citation>
    <scope>NUCLEOTIDE SEQUENCE</scope>
    <source>
        <strain evidence="1">KU_202001</strain>
    </source>
</reference>
<keyword evidence="2" id="KW-1185">Reference proteome</keyword>
<dbReference type="Proteomes" id="UP001057452">
    <property type="component" value="Chromosome 22"/>
</dbReference>
<accession>A0ACB9WI79</accession>
<evidence type="ECO:0000313" key="2">
    <source>
        <dbReference type="Proteomes" id="UP001057452"/>
    </source>
</evidence>
<protein>
    <submittedName>
        <fullName evidence="1">Uncharacterized protein</fullName>
    </submittedName>
</protein>
<evidence type="ECO:0000313" key="1">
    <source>
        <dbReference type="EMBL" id="KAI4813202.1"/>
    </source>
</evidence>
<name>A0ACB9WI79_CHAAC</name>